<dbReference type="RefSeq" id="WP_275844192.1">
    <property type="nucleotide sequence ID" value="NZ_CP135996.1"/>
</dbReference>
<protein>
    <submittedName>
        <fullName evidence="1">Uncharacterized protein</fullName>
    </submittedName>
</protein>
<gene>
    <name evidence="1" type="ORF">PXC00_13205</name>
</gene>
<keyword evidence="2" id="KW-1185">Reference proteome</keyword>
<proteinExistence type="predicted"/>
<dbReference type="EMBL" id="CP135996">
    <property type="protein sequence ID" value="WOC32133.1"/>
    <property type="molecule type" value="Genomic_DNA"/>
</dbReference>
<accession>A0AA97H3C9</accession>
<reference evidence="1" key="1">
    <citation type="submission" date="2023-09" db="EMBL/GenBank/DDBJ databases">
        <authorList>
            <person name="Zeng C."/>
        </authorList>
    </citation>
    <scope>NUCLEOTIDE SEQUENCE</scope>
    <source>
        <strain evidence="1">ZCY20-5</strain>
    </source>
</reference>
<dbReference type="Proteomes" id="UP001300604">
    <property type="component" value="Chromosome"/>
</dbReference>
<dbReference type="AlphaFoldDB" id="A0AA97H3C9"/>
<evidence type="ECO:0000313" key="2">
    <source>
        <dbReference type="Proteomes" id="UP001300604"/>
    </source>
</evidence>
<sequence>MKQDDLKTLRLFSPLYPHIYRQDEYGDLGNMPEDLTAEEACDYEGEILALINRERLPAEGDRGLAVYLGDDALKRKVYSMKPTVEEWDGKLWGVLEVQTHGELSPSELEALKSEWCGQESDGWGEGAEQRPIRTSEGELYVSFWSSNSDFFIKTEEELKSAPEQRWGLRMGGM</sequence>
<dbReference type="KEGG" id="carl:PXC00_13205"/>
<organism evidence="1 2">
    <name type="scientific">Caproicibacterium argilliputei</name>
    <dbReference type="NCBI Taxonomy" id="3030016"/>
    <lineage>
        <taxon>Bacteria</taxon>
        <taxon>Bacillati</taxon>
        <taxon>Bacillota</taxon>
        <taxon>Clostridia</taxon>
        <taxon>Eubacteriales</taxon>
        <taxon>Oscillospiraceae</taxon>
        <taxon>Caproicibacterium</taxon>
    </lineage>
</organism>
<name>A0AA97H3C9_9FIRM</name>
<evidence type="ECO:0000313" key="1">
    <source>
        <dbReference type="EMBL" id="WOC32133.1"/>
    </source>
</evidence>
<reference evidence="1" key="2">
    <citation type="submission" date="2024-06" db="EMBL/GenBank/DDBJ databases">
        <title>Caproicibacterium argilliputei sp. nov, a novel caproic acid producing anaerobic bacterium isolated from pit mud.</title>
        <authorList>
            <person name="Xia S."/>
        </authorList>
    </citation>
    <scope>NUCLEOTIDE SEQUENCE</scope>
    <source>
        <strain evidence="1">ZCY20-5</strain>
    </source>
</reference>